<dbReference type="PROSITE" id="PS50404">
    <property type="entry name" value="GST_NTER"/>
    <property type="match status" value="1"/>
</dbReference>
<dbReference type="GO" id="GO:0006749">
    <property type="term" value="P:glutathione metabolic process"/>
    <property type="evidence" value="ECO:0007669"/>
    <property type="project" value="TreeGrafter"/>
</dbReference>
<dbReference type="SFLD" id="SFLDG00358">
    <property type="entry name" value="Main_(cytGST)"/>
    <property type="match status" value="1"/>
</dbReference>
<dbReference type="InterPro" id="IPR036282">
    <property type="entry name" value="Glutathione-S-Trfase_C_sf"/>
</dbReference>
<protein>
    <recommendedName>
        <fullName evidence="2">glutathione transferase</fullName>
        <ecNumber evidence="2">2.5.1.18</ecNumber>
    </recommendedName>
</protein>
<keyword evidence="3 7" id="KW-0808">Transferase</keyword>
<comment type="similarity">
    <text evidence="1">Belongs to the GST superfamily. Phi family.</text>
</comment>
<dbReference type="GO" id="GO:0009636">
    <property type="term" value="P:response to toxic substance"/>
    <property type="evidence" value="ECO:0007669"/>
    <property type="project" value="UniProtKB-ARBA"/>
</dbReference>
<dbReference type="OrthoDB" id="249703at2759"/>
<dbReference type="AlphaFoldDB" id="A0A1Q5U5G3"/>
<feature type="domain" description="GST C-terminal" evidence="6">
    <location>
        <begin position="94"/>
        <end position="215"/>
    </location>
</feature>
<dbReference type="Gene3D" id="1.20.1050.10">
    <property type="match status" value="1"/>
</dbReference>
<organism evidence="7 8">
    <name type="scientific">Penicillium subrubescens</name>
    <dbReference type="NCBI Taxonomy" id="1316194"/>
    <lineage>
        <taxon>Eukaryota</taxon>
        <taxon>Fungi</taxon>
        <taxon>Dikarya</taxon>
        <taxon>Ascomycota</taxon>
        <taxon>Pezizomycotina</taxon>
        <taxon>Eurotiomycetes</taxon>
        <taxon>Eurotiomycetidae</taxon>
        <taxon>Eurotiales</taxon>
        <taxon>Aspergillaceae</taxon>
        <taxon>Penicillium</taxon>
    </lineage>
</organism>
<dbReference type="InterPro" id="IPR004046">
    <property type="entry name" value="GST_C"/>
</dbReference>
<dbReference type="InterPro" id="IPR004045">
    <property type="entry name" value="Glutathione_S-Trfase_N"/>
</dbReference>
<dbReference type="SFLD" id="SFLDS00019">
    <property type="entry name" value="Glutathione_Transferase_(cytos"/>
    <property type="match status" value="1"/>
</dbReference>
<dbReference type="CDD" id="cd03053">
    <property type="entry name" value="GST_N_Phi"/>
    <property type="match status" value="1"/>
</dbReference>
<name>A0A1Q5U5G3_9EURO</name>
<evidence type="ECO:0000256" key="1">
    <source>
        <dbReference type="ARBA" id="ARBA00010128"/>
    </source>
</evidence>
<dbReference type="GO" id="GO:0043295">
    <property type="term" value="F:glutathione binding"/>
    <property type="evidence" value="ECO:0007669"/>
    <property type="project" value="TreeGrafter"/>
</dbReference>
<dbReference type="InterPro" id="IPR036249">
    <property type="entry name" value="Thioredoxin-like_sf"/>
</dbReference>
<dbReference type="Gene3D" id="3.40.30.10">
    <property type="entry name" value="Glutaredoxin"/>
    <property type="match status" value="1"/>
</dbReference>
<dbReference type="STRING" id="1316194.A0A1Q5U5G3"/>
<evidence type="ECO:0000313" key="7">
    <source>
        <dbReference type="EMBL" id="OKP07694.1"/>
    </source>
</evidence>
<feature type="domain" description="GST N-terminal" evidence="5">
    <location>
        <begin position="1"/>
        <end position="85"/>
    </location>
</feature>
<dbReference type="SUPFAM" id="SSF52833">
    <property type="entry name" value="Thioredoxin-like"/>
    <property type="match status" value="1"/>
</dbReference>
<dbReference type="EMBL" id="MNBE01000579">
    <property type="protein sequence ID" value="OKP07694.1"/>
    <property type="molecule type" value="Genomic_DNA"/>
</dbReference>
<evidence type="ECO:0000256" key="3">
    <source>
        <dbReference type="ARBA" id="ARBA00022679"/>
    </source>
</evidence>
<dbReference type="PANTHER" id="PTHR43900">
    <property type="entry name" value="GLUTATHIONE S-TRANSFERASE RHO"/>
    <property type="match status" value="1"/>
</dbReference>
<gene>
    <name evidence="7" type="ORF">PENSUB_5809</name>
</gene>
<dbReference type="InterPro" id="IPR010987">
    <property type="entry name" value="Glutathione-S-Trfase_C-like"/>
</dbReference>
<evidence type="ECO:0000313" key="8">
    <source>
        <dbReference type="Proteomes" id="UP000186955"/>
    </source>
</evidence>
<comment type="catalytic activity">
    <reaction evidence="4">
        <text>RX + glutathione = an S-substituted glutathione + a halide anion + H(+)</text>
        <dbReference type="Rhea" id="RHEA:16437"/>
        <dbReference type="ChEBI" id="CHEBI:15378"/>
        <dbReference type="ChEBI" id="CHEBI:16042"/>
        <dbReference type="ChEBI" id="CHEBI:17792"/>
        <dbReference type="ChEBI" id="CHEBI:57925"/>
        <dbReference type="ChEBI" id="CHEBI:90779"/>
        <dbReference type="EC" id="2.5.1.18"/>
    </reaction>
</comment>
<dbReference type="SUPFAM" id="SSF47616">
    <property type="entry name" value="GST C-terminal domain-like"/>
    <property type="match status" value="1"/>
</dbReference>
<dbReference type="Pfam" id="PF00043">
    <property type="entry name" value="GST_C"/>
    <property type="match status" value="1"/>
</dbReference>
<comment type="caution">
    <text evidence="7">The sequence shown here is derived from an EMBL/GenBank/DDBJ whole genome shotgun (WGS) entry which is preliminary data.</text>
</comment>
<dbReference type="GO" id="GO:0004364">
    <property type="term" value="F:glutathione transferase activity"/>
    <property type="evidence" value="ECO:0007669"/>
    <property type="project" value="UniProtKB-EC"/>
</dbReference>
<proteinExistence type="inferred from homology"/>
<dbReference type="PANTHER" id="PTHR43900:SF3">
    <property type="entry name" value="GLUTATHIONE S-TRANSFERASE RHO"/>
    <property type="match status" value="1"/>
</dbReference>
<dbReference type="FunFam" id="1.20.1050.10:FF:000004">
    <property type="entry name" value="Glutathione S-transferase F2"/>
    <property type="match status" value="1"/>
</dbReference>
<dbReference type="Proteomes" id="UP000186955">
    <property type="component" value="Unassembled WGS sequence"/>
</dbReference>
<dbReference type="Pfam" id="PF02798">
    <property type="entry name" value="GST_N"/>
    <property type="match status" value="1"/>
</dbReference>
<sequence>MVLKLHGFPLSTCTNRVRTVLLEKGVEVEFIPVDLSKGEQKSEAYLSKLHPFGKVPVLEDTETGVQVFESRAIAQYIATKYRSQGTDLYPDETDLKAFALFQQAVSIEQAYFDPIVSQIAFEKIFKPRKGLGATDEARVQALLGQLNTVLEGYERVLSKQPYLAGDKLSLADLYHLPYGVLVEQFGAAELYAKYPAFQKWWTSLKARESWRKITA</sequence>
<dbReference type="EC" id="2.5.1.18" evidence="2"/>
<dbReference type="GO" id="GO:0005737">
    <property type="term" value="C:cytoplasm"/>
    <property type="evidence" value="ECO:0007669"/>
    <property type="project" value="TreeGrafter"/>
</dbReference>
<dbReference type="SFLD" id="SFLDG01154">
    <property type="entry name" value="Main.5:_Phi-like"/>
    <property type="match status" value="1"/>
</dbReference>
<evidence type="ECO:0000259" key="6">
    <source>
        <dbReference type="PROSITE" id="PS50405"/>
    </source>
</evidence>
<reference evidence="7 8" key="1">
    <citation type="submission" date="2016-10" db="EMBL/GenBank/DDBJ databases">
        <title>Genome sequence of the ascomycete fungus Penicillium subrubescens.</title>
        <authorList>
            <person name="De Vries R.P."/>
            <person name="Peng M."/>
            <person name="Dilokpimol A."/>
            <person name="Hilden K."/>
            <person name="Makela M.R."/>
            <person name="Grigoriev I."/>
            <person name="Riley R."/>
            <person name="Granchi Z."/>
        </authorList>
    </citation>
    <scope>NUCLEOTIDE SEQUENCE [LARGE SCALE GENOMIC DNA]</scope>
    <source>
        <strain evidence="7 8">CBS 132785</strain>
    </source>
</reference>
<dbReference type="PROSITE" id="PS50405">
    <property type="entry name" value="GST_CTER"/>
    <property type="match status" value="1"/>
</dbReference>
<accession>A0A1Q5U5G3</accession>
<dbReference type="InterPro" id="IPR040079">
    <property type="entry name" value="Glutathione_S-Trfase"/>
</dbReference>
<evidence type="ECO:0000259" key="5">
    <source>
        <dbReference type="PROSITE" id="PS50404"/>
    </source>
</evidence>
<evidence type="ECO:0000256" key="2">
    <source>
        <dbReference type="ARBA" id="ARBA00012452"/>
    </source>
</evidence>
<dbReference type="FunFam" id="3.40.30.10:FF:000016">
    <property type="entry name" value="Glutathione S-transferase F2"/>
    <property type="match status" value="1"/>
</dbReference>
<evidence type="ECO:0000256" key="4">
    <source>
        <dbReference type="ARBA" id="ARBA00047960"/>
    </source>
</evidence>
<keyword evidence="8" id="KW-1185">Reference proteome</keyword>